<dbReference type="AlphaFoldDB" id="A0A1I7ZCT7"/>
<keyword evidence="1" id="KW-0812">Transmembrane</keyword>
<sequence length="95" mass="10317">MMFLCVTGTQRSVVYIKLISADTEYRRTQGKYGFLSVYLFAIRLKGDLLLGSKQILPESSLSIMKSSIVLLVALFGFSNAFFFPQMGGGGGCGCA</sequence>
<name>A0A1I7ZCT7_9BILA</name>
<keyword evidence="1" id="KW-0472">Membrane</keyword>
<organism evidence="2 3">
    <name type="scientific">Steinernema glaseri</name>
    <dbReference type="NCBI Taxonomy" id="37863"/>
    <lineage>
        <taxon>Eukaryota</taxon>
        <taxon>Metazoa</taxon>
        <taxon>Ecdysozoa</taxon>
        <taxon>Nematoda</taxon>
        <taxon>Chromadorea</taxon>
        <taxon>Rhabditida</taxon>
        <taxon>Tylenchina</taxon>
        <taxon>Panagrolaimomorpha</taxon>
        <taxon>Strongyloidoidea</taxon>
        <taxon>Steinernematidae</taxon>
        <taxon>Steinernema</taxon>
    </lineage>
</organism>
<evidence type="ECO:0000313" key="3">
    <source>
        <dbReference type="WBParaSite" id="L893_g2524.t1"/>
    </source>
</evidence>
<dbReference type="WBParaSite" id="L893_g2524.t1">
    <property type="protein sequence ID" value="L893_g2524.t1"/>
    <property type="gene ID" value="L893_g2524"/>
</dbReference>
<reference evidence="3" key="1">
    <citation type="submission" date="2016-11" db="UniProtKB">
        <authorList>
            <consortium name="WormBaseParasite"/>
        </authorList>
    </citation>
    <scope>IDENTIFICATION</scope>
</reference>
<evidence type="ECO:0000256" key="1">
    <source>
        <dbReference type="SAM" id="Phobius"/>
    </source>
</evidence>
<evidence type="ECO:0000313" key="2">
    <source>
        <dbReference type="Proteomes" id="UP000095287"/>
    </source>
</evidence>
<accession>A0A1I7ZCT7</accession>
<keyword evidence="1" id="KW-1133">Transmembrane helix</keyword>
<keyword evidence="2" id="KW-1185">Reference proteome</keyword>
<proteinExistence type="predicted"/>
<protein>
    <submittedName>
        <fullName evidence="3">UPF0056 membrane protein</fullName>
    </submittedName>
</protein>
<dbReference type="Proteomes" id="UP000095287">
    <property type="component" value="Unplaced"/>
</dbReference>
<feature type="transmembrane region" description="Helical" evidence="1">
    <location>
        <begin position="62"/>
        <end position="83"/>
    </location>
</feature>